<name>A0A4U5PD23_STECR</name>
<reference evidence="1 2" key="2">
    <citation type="journal article" date="2019" name="G3 (Bethesda)">
        <title>Hybrid Assembly of the Genome of the Entomopathogenic Nematode Steinernema carpocapsae Identifies the X-Chromosome.</title>
        <authorList>
            <person name="Serra L."/>
            <person name="Macchietto M."/>
            <person name="Macias-Munoz A."/>
            <person name="McGill C.J."/>
            <person name="Rodriguez I.M."/>
            <person name="Rodriguez B."/>
            <person name="Murad R."/>
            <person name="Mortazavi A."/>
        </authorList>
    </citation>
    <scope>NUCLEOTIDE SEQUENCE [LARGE SCALE GENOMIC DNA]</scope>
    <source>
        <strain evidence="1 2">ALL</strain>
    </source>
</reference>
<protein>
    <submittedName>
        <fullName evidence="1">Uncharacterized protein</fullName>
    </submittedName>
</protein>
<proteinExistence type="predicted"/>
<reference evidence="1 2" key="1">
    <citation type="journal article" date="2015" name="Genome Biol.">
        <title>Comparative genomics of Steinernema reveals deeply conserved gene regulatory networks.</title>
        <authorList>
            <person name="Dillman A.R."/>
            <person name="Macchietto M."/>
            <person name="Porter C.F."/>
            <person name="Rogers A."/>
            <person name="Williams B."/>
            <person name="Antoshechkin I."/>
            <person name="Lee M.M."/>
            <person name="Goodwin Z."/>
            <person name="Lu X."/>
            <person name="Lewis E.E."/>
            <person name="Goodrich-Blair H."/>
            <person name="Stock S.P."/>
            <person name="Adams B.J."/>
            <person name="Sternberg P.W."/>
            <person name="Mortazavi A."/>
        </authorList>
    </citation>
    <scope>NUCLEOTIDE SEQUENCE [LARGE SCALE GENOMIC DNA]</scope>
    <source>
        <strain evidence="1 2">ALL</strain>
    </source>
</reference>
<dbReference type="Proteomes" id="UP000298663">
    <property type="component" value="Unassembled WGS sequence"/>
</dbReference>
<gene>
    <name evidence="1" type="ORF">L596_008591</name>
</gene>
<sequence>MLQSGDLHRPGFSGIHRLSGTMPRFIGAGSTSFTLRRVLYSGIEGSISRPTSKINFRNSTDWQSWDSRKFWTVRVSLLR</sequence>
<keyword evidence="2" id="KW-1185">Reference proteome</keyword>
<dbReference type="EMBL" id="AZBU02000002">
    <property type="protein sequence ID" value="TKR94292.1"/>
    <property type="molecule type" value="Genomic_DNA"/>
</dbReference>
<accession>A0A4U5PD23</accession>
<comment type="caution">
    <text evidence="1">The sequence shown here is derived from an EMBL/GenBank/DDBJ whole genome shotgun (WGS) entry which is preliminary data.</text>
</comment>
<evidence type="ECO:0000313" key="2">
    <source>
        <dbReference type="Proteomes" id="UP000298663"/>
    </source>
</evidence>
<dbReference type="AlphaFoldDB" id="A0A4U5PD23"/>
<organism evidence="1 2">
    <name type="scientific">Steinernema carpocapsae</name>
    <name type="common">Entomopathogenic nematode</name>
    <dbReference type="NCBI Taxonomy" id="34508"/>
    <lineage>
        <taxon>Eukaryota</taxon>
        <taxon>Metazoa</taxon>
        <taxon>Ecdysozoa</taxon>
        <taxon>Nematoda</taxon>
        <taxon>Chromadorea</taxon>
        <taxon>Rhabditida</taxon>
        <taxon>Tylenchina</taxon>
        <taxon>Panagrolaimomorpha</taxon>
        <taxon>Strongyloidoidea</taxon>
        <taxon>Steinernematidae</taxon>
        <taxon>Steinernema</taxon>
    </lineage>
</organism>
<evidence type="ECO:0000313" key="1">
    <source>
        <dbReference type="EMBL" id="TKR94292.1"/>
    </source>
</evidence>